<organism evidence="1 2">
    <name type="scientific">Sorangium cellulosum</name>
    <name type="common">Polyangium cellulosum</name>
    <dbReference type="NCBI Taxonomy" id="56"/>
    <lineage>
        <taxon>Bacteria</taxon>
        <taxon>Pseudomonadati</taxon>
        <taxon>Myxococcota</taxon>
        <taxon>Polyangia</taxon>
        <taxon>Polyangiales</taxon>
        <taxon>Polyangiaceae</taxon>
        <taxon>Sorangium</taxon>
    </lineage>
</organism>
<proteinExistence type="predicted"/>
<dbReference type="RefSeq" id="WP_165373076.1">
    <property type="nucleotide sequence ID" value="NZ_CP012670.1"/>
</dbReference>
<evidence type="ECO:0000313" key="2">
    <source>
        <dbReference type="Proteomes" id="UP000295781"/>
    </source>
</evidence>
<accession>A0A4P2PW36</accession>
<name>A0A4P2PW36_SORCE</name>
<sequence length="48" mass="5696">MNHDIPEGLLRFVFDEHWRVLKWDDHAAHRKSMNELDGSKAVDFIGVY</sequence>
<dbReference type="AlphaFoldDB" id="A0A4P2PW36"/>
<protein>
    <submittedName>
        <fullName evidence="1">Uncharacterized protein</fullName>
    </submittedName>
</protein>
<evidence type="ECO:0000313" key="1">
    <source>
        <dbReference type="EMBL" id="AUX20939.1"/>
    </source>
</evidence>
<dbReference type="EMBL" id="CP012670">
    <property type="protein sequence ID" value="AUX20939.1"/>
    <property type="molecule type" value="Genomic_DNA"/>
</dbReference>
<reference evidence="1 2" key="1">
    <citation type="submission" date="2015-09" db="EMBL/GenBank/DDBJ databases">
        <title>Sorangium comparison.</title>
        <authorList>
            <person name="Zaburannyi N."/>
            <person name="Bunk B."/>
            <person name="Overmann J."/>
            <person name="Mueller R."/>
        </authorList>
    </citation>
    <scope>NUCLEOTIDE SEQUENCE [LARGE SCALE GENOMIC DNA]</scope>
    <source>
        <strain evidence="1 2">So ceGT47</strain>
    </source>
</reference>
<dbReference type="Proteomes" id="UP000295781">
    <property type="component" value="Chromosome"/>
</dbReference>
<gene>
    <name evidence="1" type="ORF">SOCEGT47_014160</name>
</gene>